<sequence>MFSAGTQKTAEYYRFRCSNRWSKKGGARISTEQDYFSLICNILRIKKACMVSYFCPTKKL</sequence>
<protein>
    <submittedName>
        <fullName evidence="1">Uncharacterized protein</fullName>
    </submittedName>
</protein>
<organism evidence="1 2">
    <name type="scientific">Bacteroides fragilis</name>
    <dbReference type="NCBI Taxonomy" id="817"/>
    <lineage>
        <taxon>Bacteria</taxon>
        <taxon>Pseudomonadati</taxon>
        <taxon>Bacteroidota</taxon>
        <taxon>Bacteroidia</taxon>
        <taxon>Bacteroidales</taxon>
        <taxon>Bacteroidaceae</taxon>
        <taxon>Bacteroides</taxon>
    </lineage>
</organism>
<evidence type="ECO:0000313" key="2">
    <source>
        <dbReference type="Proteomes" id="UP000286270"/>
    </source>
</evidence>
<dbReference type="EMBL" id="QRZH01000015">
    <property type="protein sequence ID" value="RGV50748.1"/>
    <property type="molecule type" value="Genomic_DNA"/>
</dbReference>
<name>A0A412Y0Y2_BACFG</name>
<proteinExistence type="predicted"/>
<dbReference type="AlphaFoldDB" id="A0A412Y0Y2"/>
<dbReference type="Proteomes" id="UP000286270">
    <property type="component" value="Unassembled WGS sequence"/>
</dbReference>
<evidence type="ECO:0000313" key="1">
    <source>
        <dbReference type="EMBL" id="RGV50748.1"/>
    </source>
</evidence>
<comment type="caution">
    <text evidence="1">The sequence shown here is derived from an EMBL/GenBank/DDBJ whole genome shotgun (WGS) entry which is preliminary data.</text>
</comment>
<gene>
    <name evidence="1" type="ORF">DWW08_16110</name>
</gene>
<reference evidence="1 2" key="1">
    <citation type="submission" date="2018-08" db="EMBL/GenBank/DDBJ databases">
        <title>A genome reference for cultivated species of the human gut microbiota.</title>
        <authorList>
            <person name="Zou Y."/>
            <person name="Xue W."/>
            <person name="Luo G."/>
        </authorList>
    </citation>
    <scope>NUCLEOTIDE SEQUENCE [LARGE SCALE GENOMIC DNA]</scope>
    <source>
        <strain evidence="1 2">AF14-26</strain>
    </source>
</reference>
<accession>A0A412Y0Y2</accession>